<evidence type="ECO:0000313" key="11">
    <source>
        <dbReference type="EMBL" id="RVU25892.1"/>
    </source>
</evidence>
<dbReference type="OrthoDB" id="9786954at2"/>
<evidence type="ECO:0000256" key="3">
    <source>
        <dbReference type="ARBA" id="ARBA00012572"/>
    </source>
</evidence>
<keyword evidence="5 9" id="KW-0028">Amino-acid biosynthesis</keyword>
<comment type="caution">
    <text evidence="11">The sequence shown here is derived from an EMBL/GenBank/DDBJ whole genome shotgun (WGS) entry which is preliminary data.</text>
</comment>
<dbReference type="Pfam" id="PF00697">
    <property type="entry name" value="PRAI"/>
    <property type="match status" value="1"/>
</dbReference>
<dbReference type="PANTHER" id="PTHR42894">
    <property type="entry name" value="N-(5'-PHOSPHORIBOSYL)ANTHRANILATE ISOMERASE"/>
    <property type="match status" value="1"/>
</dbReference>
<evidence type="ECO:0000256" key="9">
    <source>
        <dbReference type="HAMAP-Rule" id="MF_00135"/>
    </source>
</evidence>
<reference evidence="11 12" key="1">
    <citation type="submission" date="2019-01" db="EMBL/GenBank/DDBJ databases">
        <authorList>
            <person name="Chen W.-M."/>
        </authorList>
    </citation>
    <scope>NUCLEOTIDE SEQUENCE [LARGE SCALE GENOMIC DNA]</scope>
    <source>
        <strain evidence="11 12">FSY-15</strain>
    </source>
</reference>
<comment type="similarity">
    <text evidence="9">Belongs to the TrpF family.</text>
</comment>
<dbReference type="CDD" id="cd00405">
    <property type="entry name" value="PRAI"/>
    <property type="match status" value="1"/>
</dbReference>
<organism evidence="11 12">
    <name type="scientific">Sandaracinomonas limnophila</name>
    <dbReference type="NCBI Taxonomy" id="1862386"/>
    <lineage>
        <taxon>Bacteria</taxon>
        <taxon>Pseudomonadati</taxon>
        <taxon>Bacteroidota</taxon>
        <taxon>Cytophagia</taxon>
        <taxon>Cytophagales</taxon>
        <taxon>Flectobacillaceae</taxon>
        <taxon>Sandaracinomonas</taxon>
    </lineage>
</organism>
<dbReference type="GO" id="GO:0000162">
    <property type="term" value="P:L-tryptophan biosynthetic process"/>
    <property type="evidence" value="ECO:0007669"/>
    <property type="project" value="UniProtKB-UniRule"/>
</dbReference>
<keyword evidence="7 9" id="KW-0057">Aromatic amino acid biosynthesis</keyword>
<dbReference type="AlphaFoldDB" id="A0A437PUG4"/>
<dbReference type="HAMAP" id="MF_00135">
    <property type="entry name" value="PRAI"/>
    <property type="match status" value="1"/>
</dbReference>
<evidence type="ECO:0000256" key="8">
    <source>
        <dbReference type="ARBA" id="ARBA00023235"/>
    </source>
</evidence>
<dbReference type="EC" id="5.3.1.24" evidence="3 9"/>
<name>A0A437PUG4_9BACT</name>
<protein>
    <recommendedName>
        <fullName evidence="4 9">N-(5'-phosphoribosyl)anthranilate isomerase</fullName>
        <shortName evidence="9">PRAI</shortName>
        <ecNumber evidence="3 9">5.3.1.24</ecNumber>
    </recommendedName>
</protein>
<evidence type="ECO:0000256" key="6">
    <source>
        <dbReference type="ARBA" id="ARBA00022822"/>
    </source>
</evidence>
<keyword evidence="8 9" id="KW-0413">Isomerase</keyword>
<dbReference type="Proteomes" id="UP000282832">
    <property type="component" value="Unassembled WGS sequence"/>
</dbReference>
<dbReference type="EMBL" id="SACY01000002">
    <property type="protein sequence ID" value="RVU25892.1"/>
    <property type="molecule type" value="Genomic_DNA"/>
</dbReference>
<dbReference type="Gene3D" id="3.20.20.70">
    <property type="entry name" value="Aldolase class I"/>
    <property type="match status" value="1"/>
</dbReference>
<dbReference type="PANTHER" id="PTHR42894:SF1">
    <property type="entry name" value="N-(5'-PHOSPHORIBOSYL)ANTHRANILATE ISOMERASE"/>
    <property type="match status" value="1"/>
</dbReference>
<comment type="catalytic activity">
    <reaction evidence="1 9">
        <text>N-(5-phospho-beta-D-ribosyl)anthranilate = 1-(2-carboxyphenylamino)-1-deoxy-D-ribulose 5-phosphate</text>
        <dbReference type="Rhea" id="RHEA:21540"/>
        <dbReference type="ChEBI" id="CHEBI:18277"/>
        <dbReference type="ChEBI" id="CHEBI:58613"/>
        <dbReference type="EC" id="5.3.1.24"/>
    </reaction>
</comment>
<evidence type="ECO:0000256" key="1">
    <source>
        <dbReference type="ARBA" id="ARBA00001164"/>
    </source>
</evidence>
<keyword evidence="12" id="KW-1185">Reference proteome</keyword>
<evidence type="ECO:0000256" key="2">
    <source>
        <dbReference type="ARBA" id="ARBA00004664"/>
    </source>
</evidence>
<feature type="domain" description="N-(5'phosphoribosyl) anthranilate isomerase (PRAI)" evidence="10">
    <location>
        <begin position="4"/>
        <end position="202"/>
    </location>
</feature>
<keyword evidence="6 9" id="KW-0822">Tryptophan biosynthesis</keyword>
<evidence type="ECO:0000313" key="12">
    <source>
        <dbReference type="Proteomes" id="UP000282832"/>
    </source>
</evidence>
<evidence type="ECO:0000256" key="5">
    <source>
        <dbReference type="ARBA" id="ARBA00022605"/>
    </source>
</evidence>
<evidence type="ECO:0000256" key="7">
    <source>
        <dbReference type="ARBA" id="ARBA00023141"/>
    </source>
</evidence>
<dbReference type="UniPathway" id="UPA00035">
    <property type="reaction ID" value="UER00042"/>
</dbReference>
<dbReference type="SUPFAM" id="SSF51366">
    <property type="entry name" value="Ribulose-phoshate binding barrel"/>
    <property type="match status" value="1"/>
</dbReference>
<dbReference type="InterPro" id="IPR011060">
    <property type="entry name" value="RibuloseP-bd_barrel"/>
</dbReference>
<dbReference type="GO" id="GO:0004640">
    <property type="term" value="F:phosphoribosylanthranilate isomerase activity"/>
    <property type="evidence" value="ECO:0007669"/>
    <property type="project" value="UniProtKB-UniRule"/>
</dbReference>
<proteinExistence type="inferred from homology"/>
<sequence length="206" mass="23172">MKWKVCGMRESKNCEEVAQVNPDFMGFIWAKKSPRYVGEDYVIPATIPNHIQKVGVFVNEKVDKIIELSKSAGFTWVQLHGEEGDDEIDTLHKAGLKVIKALSVATRADVDEVNKFVNLPDYFLFDTKKGKEVGGTGERFDWNILENYKLNVPLILAGGLDENNLQEALTISKKYPIEVLDFNSKLELSPGVKIVSKVSRVSEKLK</sequence>
<gene>
    <name evidence="9" type="primary">trpF</name>
    <name evidence="11" type="ORF">EOJ36_05595</name>
</gene>
<comment type="pathway">
    <text evidence="2 9">Amino-acid biosynthesis; L-tryptophan biosynthesis; L-tryptophan from chorismate: step 3/5.</text>
</comment>
<dbReference type="InterPro" id="IPR044643">
    <property type="entry name" value="TrpF_fam"/>
</dbReference>
<dbReference type="InterPro" id="IPR013785">
    <property type="entry name" value="Aldolase_TIM"/>
</dbReference>
<accession>A0A437PUG4</accession>
<evidence type="ECO:0000256" key="4">
    <source>
        <dbReference type="ARBA" id="ARBA00022272"/>
    </source>
</evidence>
<dbReference type="InterPro" id="IPR001240">
    <property type="entry name" value="PRAI_dom"/>
</dbReference>
<evidence type="ECO:0000259" key="10">
    <source>
        <dbReference type="Pfam" id="PF00697"/>
    </source>
</evidence>